<sequence length="425" mass="48325">MDMKKPFCAFLLFVVLGVPCRGAGVYEKLTLTGINIIDRNGLSETICSKDKLKKYMKMDFLAPQPYQKVMRIYKNTHGDQVSCLTTYHANGQLRQYLECLNNRAYGRYREWHANGKIKIQAQVLGGIADLHPSAESSWLFDGTAYAYNDEGKLEATINYEKGVLEGLSYYYHPNQRVWKQQAYRKGLAHGEFLTFSSTGVLIKKQLYNNGKKHGLARYYEEKSGEELALEEYDNDLLIEGTYMHPKTKEIFSTISEGEGLQAIYGKYAIVKTMTISQGKPYGKVTVYNNSGKNVIQTYTLMHGQKEGEELFFYPDSGKAKLSLNWHEGMLQGTVKTWYPQGSVESCKELINNKKSGLLTIYYPEGQVMVTEEYDNGLLIKGEYFRPEDRLPYTKIEKGCGTATFFTPSGTVTKKISYQDGKPLLH</sequence>
<dbReference type="SUPFAM" id="SSF82185">
    <property type="entry name" value="Histone H3 K4-specific methyltransferase SET7/9 N-terminal domain"/>
    <property type="match status" value="2"/>
</dbReference>
<evidence type="ECO:0000313" key="1">
    <source>
        <dbReference type="EMBL" id="KTF29052.1"/>
    </source>
</evidence>
<dbReference type="AlphaFoldDB" id="A0AA40U5M1"/>
<comment type="caution">
    <text evidence="1">The sequence shown here is derived from an EMBL/GenBank/DDBJ whole genome shotgun (WGS) entry which is preliminary data.</text>
</comment>
<reference evidence="1 2" key="1">
    <citation type="submission" date="2015-06" db="EMBL/GenBank/DDBJ databases">
        <title>More than comparative genomics: Whole genome sequencing reveals elusive C. pecorum plasmid and re-evaluates genetic differences and phylogenetic relationships between C. pecorum from pig, cattle, sheep and koala hosts.</title>
        <authorList>
            <person name="Jelocnik M."/>
            <person name="Bachmann N.L."/>
            <person name="Kaltenboeck B."/>
            <person name="Waugh C."/>
            <person name="Woolford L."/>
            <person name="Speight N."/>
            <person name="Gillett A."/>
            <person name="Higgins D."/>
            <person name="Flanagan C."/>
            <person name="Myers G."/>
            <person name="Timms P."/>
            <person name="Polkinghorne A."/>
        </authorList>
    </citation>
    <scope>NUCLEOTIDE SEQUENCE [LARGE SCALE GENOMIC DNA]</scope>
    <source>
        <strain evidence="1 2">L1</strain>
    </source>
</reference>
<evidence type="ECO:0000313" key="2">
    <source>
        <dbReference type="Proteomes" id="UP000054301"/>
    </source>
</evidence>
<organism evidence="1 2">
    <name type="scientific">Chlamydia pecorum</name>
    <dbReference type="NCBI Taxonomy" id="85991"/>
    <lineage>
        <taxon>Bacteria</taxon>
        <taxon>Pseudomonadati</taxon>
        <taxon>Chlamydiota</taxon>
        <taxon>Chlamydiia</taxon>
        <taxon>Chlamydiales</taxon>
        <taxon>Chlamydiaceae</taxon>
        <taxon>Chlamydia/Chlamydophila group</taxon>
        <taxon>Chlamydia</taxon>
    </lineage>
</organism>
<dbReference type="RefSeq" id="WP_021756988.1">
    <property type="nucleotide sequence ID" value="NZ_CP080401.1"/>
</dbReference>
<protein>
    <submittedName>
        <fullName evidence="1">MORN repeat variant family protein</fullName>
    </submittedName>
</protein>
<proteinExistence type="predicted"/>
<dbReference type="Pfam" id="PF07661">
    <property type="entry name" value="MORN_2"/>
    <property type="match status" value="4"/>
</dbReference>
<dbReference type="EMBL" id="LFRH01000001">
    <property type="protein sequence ID" value="KTF29052.1"/>
    <property type="molecule type" value="Genomic_DNA"/>
</dbReference>
<dbReference type="Gene3D" id="2.20.110.10">
    <property type="entry name" value="Histone H3 K4-specific methyltransferase SET7/9 N-terminal domain"/>
    <property type="match status" value="2"/>
</dbReference>
<accession>A0AA40U5M1</accession>
<dbReference type="GeneID" id="99718324"/>
<gene>
    <name evidence="1" type="ORF">cpL1_0263</name>
</gene>
<dbReference type="InterPro" id="IPR011652">
    <property type="entry name" value="MORN_2"/>
</dbReference>
<name>A0AA40U5M1_9CHLA</name>
<dbReference type="Proteomes" id="UP000054301">
    <property type="component" value="Unassembled WGS sequence"/>
</dbReference>